<feature type="compositionally biased region" description="Polar residues" evidence="1">
    <location>
        <begin position="323"/>
        <end position="336"/>
    </location>
</feature>
<feature type="compositionally biased region" description="Polar residues" evidence="1">
    <location>
        <begin position="197"/>
        <end position="211"/>
    </location>
</feature>
<evidence type="ECO:0000256" key="1">
    <source>
        <dbReference type="SAM" id="MobiDB-lite"/>
    </source>
</evidence>
<feature type="region of interest" description="Disordered" evidence="1">
    <location>
        <begin position="197"/>
        <end position="237"/>
    </location>
</feature>
<name>A0A5E4QBY4_9NEOP</name>
<dbReference type="AlphaFoldDB" id="A0A5E4QBY4"/>
<evidence type="ECO:0000313" key="3">
    <source>
        <dbReference type="Proteomes" id="UP000324832"/>
    </source>
</evidence>
<accession>A0A5E4QBY4</accession>
<gene>
    <name evidence="2" type="ORF">LSINAPIS_LOCUS7429</name>
</gene>
<evidence type="ECO:0000313" key="2">
    <source>
        <dbReference type="EMBL" id="VVC95787.1"/>
    </source>
</evidence>
<protein>
    <submittedName>
        <fullName evidence="2">Uncharacterized protein</fullName>
    </submittedName>
</protein>
<reference evidence="2 3" key="1">
    <citation type="submission" date="2017-07" db="EMBL/GenBank/DDBJ databases">
        <authorList>
            <person name="Talla V."/>
            <person name="Backstrom N."/>
        </authorList>
    </citation>
    <scope>NUCLEOTIDE SEQUENCE [LARGE SCALE GENOMIC DNA]</scope>
</reference>
<keyword evidence="3" id="KW-1185">Reference proteome</keyword>
<feature type="region of interest" description="Disordered" evidence="1">
    <location>
        <begin position="269"/>
        <end position="336"/>
    </location>
</feature>
<dbReference type="Proteomes" id="UP000324832">
    <property type="component" value="Unassembled WGS sequence"/>
</dbReference>
<dbReference type="EMBL" id="FZQP02002448">
    <property type="protein sequence ID" value="VVC95787.1"/>
    <property type="molecule type" value="Genomic_DNA"/>
</dbReference>
<sequence length="336" mass="36211">MRNRQLSQTLPLSAGLKSVTVTEQQHHHAVNVTSASVTAANVYANASVTHHPQQLYGGALYATQVNSTNASIMGATMTNPYPSSATLTQYQPIMNSYQWTDIQQTSSSVAYGASATGNALYTAAPVTTAHTAPTTQHQQTTAKPAVTTTAACRLRPARGPLLRARATRRVRSPPIASPGLMQRHLNKYQRRYHLATRSTTNHHLQHTSMESIQRGRSGRSGRSVGRGQAPAHTPDINNAIYKPHVAINKLNSYEKAGFHSGTPPPFGAASHLYIPAPPHHHPHHHPPQHQMDVRVNSSHRRESGSGTRTGGKSAGANKPAGYPQSQGSRHTSHVQG</sequence>
<proteinExistence type="predicted"/>
<organism evidence="2 3">
    <name type="scientific">Leptidea sinapis</name>
    <dbReference type="NCBI Taxonomy" id="189913"/>
    <lineage>
        <taxon>Eukaryota</taxon>
        <taxon>Metazoa</taxon>
        <taxon>Ecdysozoa</taxon>
        <taxon>Arthropoda</taxon>
        <taxon>Hexapoda</taxon>
        <taxon>Insecta</taxon>
        <taxon>Pterygota</taxon>
        <taxon>Neoptera</taxon>
        <taxon>Endopterygota</taxon>
        <taxon>Lepidoptera</taxon>
        <taxon>Glossata</taxon>
        <taxon>Ditrysia</taxon>
        <taxon>Papilionoidea</taxon>
        <taxon>Pieridae</taxon>
        <taxon>Dismorphiinae</taxon>
        <taxon>Leptidea</taxon>
    </lineage>
</organism>
<feature type="compositionally biased region" description="Basic residues" evidence="1">
    <location>
        <begin position="278"/>
        <end position="287"/>
    </location>
</feature>